<dbReference type="Proteomes" id="UP001500325">
    <property type="component" value="Unassembled WGS sequence"/>
</dbReference>
<evidence type="ECO:0000313" key="6">
    <source>
        <dbReference type="Proteomes" id="UP001500325"/>
    </source>
</evidence>
<dbReference type="EMBL" id="BAABIC010000005">
    <property type="protein sequence ID" value="GAA4685159.1"/>
    <property type="molecule type" value="Genomic_DNA"/>
</dbReference>
<comment type="similarity">
    <text evidence="2">Belongs to the bacterial solute-binding protein 2 family.</text>
</comment>
<feature type="domain" description="Periplasmic binding protein" evidence="4">
    <location>
        <begin position="2"/>
        <end position="231"/>
    </location>
</feature>
<dbReference type="InterPro" id="IPR028082">
    <property type="entry name" value="Peripla_BP_I"/>
</dbReference>
<name>A0ABP8WAQ7_9PSEU</name>
<reference evidence="6" key="1">
    <citation type="journal article" date="2019" name="Int. J. Syst. Evol. Microbiol.">
        <title>The Global Catalogue of Microorganisms (GCM) 10K type strain sequencing project: providing services to taxonomists for standard genome sequencing and annotation.</title>
        <authorList>
            <consortium name="The Broad Institute Genomics Platform"/>
            <consortium name="The Broad Institute Genome Sequencing Center for Infectious Disease"/>
            <person name="Wu L."/>
            <person name="Ma J."/>
        </authorList>
    </citation>
    <scope>NUCLEOTIDE SEQUENCE [LARGE SCALE GENOMIC DNA]</scope>
    <source>
        <strain evidence="6">JCM 18055</strain>
    </source>
</reference>
<dbReference type="SUPFAM" id="SSF53822">
    <property type="entry name" value="Periplasmic binding protein-like I"/>
    <property type="match status" value="1"/>
</dbReference>
<keyword evidence="3" id="KW-0732">Signal</keyword>
<proteinExistence type="inferred from homology"/>
<dbReference type="PANTHER" id="PTHR46847:SF2">
    <property type="entry name" value="ABC TRANSPORTER SUGAR-BINDING PROTEIN"/>
    <property type="match status" value="1"/>
</dbReference>
<sequence length="296" mass="31856">MAKAAQAIGWTAKISDGQGKPDVALNAIQAAVDEKVDAIVTMFVDNARVQAGIDRALAAGIPVFTLGNLKKTPNVPDVAWNVYGEGQVMAQYMVWKSGGDLKLLQMKNTDIYAAIVGQYQGSQDYLSDPANCPGCTTETLEWSLANFEDPNLGPAAQASAALQADPSLNWVSCFDACMFRVSQAADRAGLTKRGVQGAGYDCSAENVAVIQRGGLQKACFADPREWLSLAVLDNVIRVTDGQQPFDYTDKIPTALFDKDNLAKLPADKLDELVTVGWRGNYDFTAKFYQLWGVAAS</sequence>
<dbReference type="InterPro" id="IPR025997">
    <property type="entry name" value="SBP_2_dom"/>
</dbReference>
<evidence type="ECO:0000259" key="4">
    <source>
        <dbReference type="Pfam" id="PF13407"/>
    </source>
</evidence>
<accession>A0ABP8WAQ7</accession>
<comment type="subcellular location">
    <subcellularLocation>
        <location evidence="1">Cell envelope</location>
    </subcellularLocation>
</comment>
<dbReference type="Gene3D" id="3.40.50.2300">
    <property type="match status" value="2"/>
</dbReference>
<dbReference type="PANTHER" id="PTHR46847">
    <property type="entry name" value="D-ALLOSE-BINDING PERIPLASMIC PROTEIN-RELATED"/>
    <property type="match status" value="1"/>
</dbReference>
<evidence type="ECO:0000256" key="1">
    <source>
        <dbReference type="ARBA" id="ARBA00004196"/>
    </source>
</evidence>
<organism evidence="5 6">
    <name type="scientific">Pseudonocardia yuanmonensis</name>
    <dbReference type="NCBI Taxonomy" id="1095914"/>
    <lineage>
        <taxon>Bacteria</taxon>
        <taxon>Bacillati</taxon>
        <taxon>Actinomycetota</taxon>
        <taxon>Actinomycetes</taxon>
        <taxon>Pseudonocardiales</taxon>
        <taxon>Pseudonocardiaceae</taxon>
        <taxon>Pseudonocardia</taxon>
    </lineage>
</organism>
<evidence type="ECO:0000256" key="3">
    <source>
        <dbReference type="ARBA" id="ARBA00022729"/>
    </source>
</evidence>
<gene>
    <name evidence="5" type="ORF">GCM10023215_20270</name>
</gene>
<dbReference type="Pfam" id="PF13407">
    <property type="entry name" value="Peripla_BP_4"/>
    <property type="match status" value="1"/>
</dbReference>
<keyword evidence="6" id="KW-1185">Reference proteome</keyword>
<protein>
    <recommendedName>
        <fullName evidence="4">Periplasmic binding protein domain-containing protein</fullName>
    </recommendedName>
</protein>
<evidence type="ECO:0000256" key="2">
    <source>
        <dbReference type="ARBA" id="ARBA00007639"/>
    </source>
</evidence>
<comment type="caution">
    <text evidence="5">The sequence shown here is derived from an EMBL/GenBank/DDBJ whole genome shotgun (WGS) entry which is preliminary data.</text>
</comment>
<evidence type="ECO:0000313" key="5">
    <source>
        <dbReference type="EMBL" id="GAA4685159.1"/>
    </source>
</evidence>